<dbReference type="RefSeq" id="WP_380055584.1">
    <property type="nucleotide sequence ID" value="NZ_JBHSWB010000001.1"/>
</dbReference>
<keyword evidence="2" id="KW-1185">Reference proteome</keyword>
<evidence type="ECO:0000313" key="2">
    <source>
        <dbReference type="Proteomes" id="UP001596317"/>
    </source>
</evidence>
<sequence length="67" mass="7082">MTNLPRLFTIQADAPQTPGNVRVTLNLSLSRVASGKEVNIPARTSADPSTWTQALSAAPRNIGTLPP</sequence>
<name>A0ABW1ZK18_9DEIO</name>
<dbReference type="Proteomes" id="UP001596317">
    <property type="component" value="Unassembled WGS sequence"/>
</dbReference>
<protein>
    <submittedName>
        <fullName evidence="1">Uncharacterized protein</fullName>
    </submittedName>
</protein>
<proteinExistence type="predicted"/>
<accession>A0ABW1ZK18</accession>
<comment type="caution">
    <text evidence="1">The sequence shown here is derived from an EMBL/GenBank/DDBJ whole genome shotgun (WGS) entry which is preliminary data.</text>
</comment>
<organism evidence="1 2">
    <name type="scientific">Deinococcus multiflagellatus</name>
    <dbReference type="NCBI Taxonomy" id="1656887"/>
    <lineage>
        <taxon>Bacteria</taxon>
        <taxon>Thermotogati</taxon>
        <taxon>Deinococcota</taxon>
        <taxon>Deinococci</taxon>
        <taxon>Deinococcales</taxon>
        <taxon>Deinococcaceae</taxon>
        <taxon>Deinococcus</taxon>
    </lineage>
</organism>
<gene>
    <name evidence="1" type="ORF">ACFP90_09210</name>
</gene>
<dbReference type="EMBL" id="JBHSWB010000001">
    <property type="protein sequence ID" value="MFC6660516.1"/>
    <property type="molecule type" value="Genomic_DNA"/>
</dbReference>
<reference evidence="2" key="1">
    <citation type="journal article" date="2019" name="Int. J. Syst. Evol. Microbiol.">
        <title>The Global Catalogue of Microorganisms (GCM) 10K type strain sequencing project: providing services to taxonomists for standard genome sequencing and annotation.</title>
        <authorList>
            <consortium name="The Broad Institute Genomics Platform"/>
            <consortium name="The Broad Institute Genome Sequencing Center for Infectious Disease"/>
            <person name="Wu L."/>
            <person name="Ma J."/>
        </authorList>
    </citation>
    <scope>NUCLEOTIDE SEQUENCE [LARGE SCALE GENOMIC DNA]</scope>
    <source>
        <strain evidence="2">CCUG 63830</strain>
    </source>
</reference>
<evidence type="ECO:0000313" key="1">
    <source>
        <dbReference type="EMBL" id="MFC6660516.1"/>
    </source>
</evidence>